<gene>
    <name evidence="7" type="ORF">QBC37DRAFT_318900</name>
</gene>
<accession>A0AAN6Y686</accession>
<feature type="domain" description="Diels-Alderase N-terminal" evidence="6">
    <location>
        <begin position="94"/>
        <end position="304"/>
    </location>
</feature>
<evidence type="ECO:0000313" key="7">
    <source>
        <dbReference type="EMBL" id="KAK4212045.1"/>
    </source>
</evidence>
<sequence length="467" mass="51440">MLPTAAILTVYLLLSGVEAKSHNVQYPLHDKPAPRQHEKCVNANHASRYTVAKTPRKWWWSSSKSTNSKKTASQTRFSTSHSSSDGPISLPQISPMNASSSEQWEFDGVSNDGTQSFIFGFYRDPNYSFLGTGNLRAYFEMAGLVDTDKGDVKKETRYAVVDYAEDSVVEECTREEDGAVTKFTKGTWTGRDFVYTFEISHDLGYAKVTMQNPEVHVSVVLRKRGPPSSSSSSTAAARPSLRSFSAEHDSTLMAVPHFYWAEPFPVADAKFSAVFDGRARVKDGKGQSPYTVGWDGMGGHERLWAAFNWYTCLAGMMAVRAQVGPFTLSYVEFQSGIDDGLVMKSIQRKKGNKTDGDSFSGPMGVGVTVKKLYSSEGVATAVLADKVTGIDLILESPRRGKQWRFVVEHKVVGFEYFLGEGVGGTGYSGIARGGLFGHGEPEWAGPGFSEVMRFPKKSWLLNKNLNY</sequence>
<evidence type="ECO:0000256" key="1">
    <source>
        <dbReference type="ARBA" id="ARBA00023235"/>
    </source>
</evidence>
<dbReference type="InterPro" id="IPR056402">
    <property type="entry name" value="DA_N"/>
</dbReference>
<evidence type="ECO:0000313" key="8">
    <source>
        <dbReference type="Proteomes" id="UP001301769"/>
    </source>
</evidence>
<proteinExistence type="inferred from homology"/>
<reference evidence="7" key="2">
    <citation type="submission" date="2023-05" db="EMBL/GenBank/DDBJ databases">
        <authorList>
            <consortium name="Lawrence Berkeley National Laboratory"/>
            <person name="Steindorff A."/>
            <person name="Hensen N."/>
            <person name="Bonometti L."/>
            <person name="Westerberg I."/>
            <person name="Brannstrom I.O."/>
            <person name="Guillou S."/>
            <person name="Cros-Aarteil S."/>
            <person name="Calhoun S."/>
            <person name="Haridas S."/>
            <person name="Kuo A."/>
            <person name="Mondo S."/>
            <person name="Pangilinan J."/>
            <person name="Riley R."/>
            <person name="Labutti K."/>
            <person name="Andreopoulos B."/>
            <person name="Lipzen A."/>
            <person name="Chen C."/>
            <person name="Yanf M."/>
            <person name="Daum C."/>
            <person name="Ng V."/>
            <person name="Clum A."/>
            <person name="Ohm R."/>
            <person name="Martin F."/>
            <person name="Silar P."/>
            <person name="Natvig D."/>
            <person name="Lalanne C."/>
            <person name="Gautier V."/>
            <person name="Ament-Velasquez S.L."/>
            <person name="Kruys A."/>
            <person name="Hutchinson M.I."/>
            <person name="Powell A.J."/>
            <person name="Barry K."/>
            <person name="Miller A.N."/>
            <person name="Grigoriev I.V."/>
            <person name="Debuchy R."/>
            <person name="Gladieux P."/>
            <person name="Thoren M.H."/>
            <person name="Johannesson H."/>
        </authorList>
    </citation>
    <scope>NUCLEOTIDE SEQUENCE</scope>
    <source>
        <strain evidence="7">PSN293</strain>
    </source>
</reference>
<feature type="signal peptide" evidence="4">
    <location>
        <begin position="1"/>
        <end position="19"/>
    </location>
</feature>
<reference evidence="7" key="1">
    <citation type="journal article" date="2023" name="Mol. Phylogenet. Evol.">
        <title>Genome-scale phylogeny and comparative genomics of the fungal order Sordariales.</title>
        <authorList>
            <person name="Hensen N."/>
            <person name="Bonometti L."/>
            <person name="Westerberg I."/>
            <person name="Brannstrom I.O."/>
            <person name="Guillou S."/>
            <person name="Cros-Aarteil S."/>
            <person name="Calhoun S."/>
            <person name="Haridas S."/>
            <person name="Kuo A."/>
            <person name="Mondo S."/>
            <person name="Pangilinan J."/>
            <person name="Riley R."/>
            <person name="LaButti K."/>
            <person name="Andreopoulos B."/>
            <person name="Lipzen A."/>
            <person name="Chen C."/>
            <person name="Yan M."/>
            <person name="Daum C."/>
            <person name="Ng V."/>
            <person name="Clum A."/>
            <person name="Steindorff A."/>
            <person name="Ohm R.A."/>
            <person name="Martin F."/>
            <person name="Silar P."/>
            <person name="Natvig D.O."/>
            <person name="Lalanne C."/>
            <person name="Gautier V."/>
            <person name="Ament-Velasquez S.L."/>
            <person name="Kruys A."/>
            <person name="Hutchinson M.I."/>
            <person name="Powell A.J."/>
            <person name="Barry K."/>
            <person name="Miller A.N."/>
            <person name="Grigoriev I.V."/>
            <person name="Debuchy R."/>
            <person name="Gladieux P."/>
            <person name="Hiltunen Thoren M."/>
            <person name="Johannesson H."/>
        </authorList>
    </citation>
    <scope>NUCLEOTIDE SEQUENCE</scope>
    <source>
        <strain evidence="7">PSN293</strain>
    </source>
</reference>
<comment type="caution">
    <text evidence="7">The sequence shown here is derived from an EMBL/GenBank/DDBJ whole genome shotgun (WGS) entry which is preliminary data.</text>
</comment>
<keyword evidence="1" id="KW-0413">Isomerase</keyword>
<feature type="region of interest" description="Disordered" evidence="3">
    <location>
        <begin position="61"/>
        <end position="89"/>
    </location>
</feature>
<evidence type="ECO:0000256" key="2">
    <source>
        <dbReference type="ARBA" id="ARBA00046325"/>
    </source>
</evidence>
<evidence type="ECO:0000256" key="3">
    <source>
        <dbReference type="SAM" id="MobiDB-lite"/>
    </source>
</evidence>
<dbReference type="InterPro" id="IPR054499">
    <property type="entry name" value="DA_C"/>
</dbReference>
<organism evidence="7 8">
    <name type="scientific">Rhypophila decipiens</name>
    <dbReference type="NCBI Taxonomy" id="261697"/>
    <lineage>
        <taxon>Eukaryota</taxon>
        <taxon>Fungi</taxon>
        <taxon>Dikarya</taxon>
        <taxon>Ascomycota</taxon>
        <taxon>Pezizomycotina</taxon>
        <taxon>Sordariomycetes</taxon>
        <taxon>Sordariomycetidae</taxon>
        <taxon>Sordariales</taxon>
        <taxon>Naviculisporaceae</taxon>
        <taxon>Rhypophila</taxon>
    </lineage>
</organism>
<feature type="compositionally biased region" description="Low complexity" evidence="3">
    <location>
        <begin position="61"/>
        <end position="84"/>
    </location>
</feature>
<dbReference type="EMBL" id="MU858135">
    <property type="protein sequence ID" value="KAK4212045.1"/>
    <property type="molecule type" value="Genomic_DNA"/>
</dbReference>
<name>A0AAN6Y686_9PEZI</name>
<evidence type="ECO:0000259" key="5">
    <source>
        <dbReference type="Pfam" id="PF22903"/>
    </source>
</evidence>
<dbReference type="AlphaFoldDB" id="A0AAN6Y686"/>
<keyword evidence="4" id="KW-0732">Signal</keyword>
<evidence type="ECO:0000259" key="6">
    <source>
        <dbReference type="Pfam" id="PF24137"/>
    </source>
</evidence>
<feature type="domain" description="Diels-Alderase C-terminal" evidence="5">
    <location>
        <begin position="308"/>
        <end position="450"/>
    </location>
</feature>
<protein>
    <submittedName>
        <fullName evidence="7">Uncharacterized protein</fullName>
    </submittedName>
</protein>
<keyword evidence="8" id="KW-1185">Reference proteome</keyword>
<feature type="chain" id="PRO_5042922086" evidence="4">
    <location>
        <begin position="20"/>
        <end position="467"/>
    </location>
</feature>
<dbReference type="Pfam" id="PF22903">
    <property type="entry name" value="DA_C"/>
    <property type="match status" value="1"/>
</dbReference>
<comment type="similarity">
    <text evidence="2">Belongs to the Diels-Alderase family.</text>
</comment>
<dbReference type="Pfam" id="PF24137">
    <property type="entry name" value="DA_N"/>
    <property type="match status" value="1"/>
</dbReference>
<evidence type="ECO:0000256" key="4">
    <source>
        <dbReference type="SAM" id="SignalP"/>
    </source>
</evidence>
<dbReference type="Proteomes" id="UP001301769">
    <property type="component" value="Unassembled WGS sequence"/>
</dbReference>
<dbReference type="GO" id="GO:0016853">
    <property type="term" value="F:isomerase activity"/>
    <property type="evidence" value="ECO:0007669"/>
    <property type="project" value="UniProtKB-KW"/>
</dbReference>